<dbReference type="EMBL" id="BPLF01000001">
    <property type="protein sequence ID" value="GIX61184.1"/>
    <property type="molecule type" value="Genomic_DNA"/>
</dbReference>
<proteinExistence type="predicted"/>
<evidence type="ECO:0000313" key="3">
    <source>
        <dbReference type="EMBL" id="GIX61184.1"/>
    </source>
</evidence>
<dbReference type="GO" id="GO:0007023">
    <property type="term" value="P:post-chaperonin tubulin folding pathway"/>
    <property type="evidence" value="ECO:0007669"/>
    <property type="project" value="InterPro"/>
</dbReference>
<dbReference type="SUPFAM" id="SSF48371">
    <property type="entry name" value="ARM repeat"/>
    <property type="match status" value="2"/>
</dbReference>
<dbReference type="Proteomes" id="UP001497744">
    <property type="component" value="Unassembled WGS sequence"/>
</dbReference>
<dbReference type="PANTHER" id="PTHR12658:SF0">
    <property type="entry name" value="TUBULIN-SPECIFIC CHAPERONE D"/>
    <property type="match status" value="1"/>
</dbReference>
<dbReference type="InterPro" id="IPR058033">
    <property type="entry name" value="ARM_TBCD_2nd"/>
</dbReference>
<sequence>MEFDHVQHTLVCFSENDEATRLVRELCSCARNLVFHDASSPSHSAPGSSGGSSVLDGEGSGNDSLQLSVAFTVDDTTQSVSEKTQCVASAGSIASVRSATGSQSAKILSSVVGVTTELEVLTGRYMNSPHLLYPHIEGLVGEAFRILRGFIELPSEQWAAVVTSGPSDAQRLALITLEHMCYHIYNVSKVVGVRRLIACAPNEVRLLVPVTFFIEFLQTHERVGGDLKYENKRWCMEYVFLAWLSLLVYTPFALSSLWRNPDGGATTLQVRLLRLAMHYLGLSTKARDAAAIVLSTLFARPDVSDAEVSRFMAHCARTLNAGSSRAKPPLVKRASPEKETFGGASSTSAGESTLTTDRDHDQHTTTAGPVHDLFDDVDELLSPQVSQPEEAPIPPPLDGEEPDVSSAPQSLNDHGQIGVLTVLKQMLKRMSRDDLAPHLTRLSSCILDNPWLTTSSACRKLRAACIGRLAVHLLPSQSYSQRYRRRLRKLMESAPDPEEPEPEVGNFVMDPRVEVVVEQLLGTLVDVDIRVRWASAKSIGRISVKLPMYLNDQIIDHVLQIVQSQYDAARAAFTKGEAAVHGGCLAIAEIIRGGFLHPHMLARVLNCVVLTLGFDVWRGKGSAGTAVRDASCYICWAIVRNFTSSLIQPSHLIPMSKALVNMALFDISINCRRAACAALQELVGRVGNVAHGLDLIVMADYYTVSNRRNAFVNVSYEVSKLGFYTLSMIDNVMKTKLHHPDLTTRQYAAVALGRMALALVDSPNSQLVTRNGRPVYLEIVEHCLATVASTTLGMMHGSLCALTQVLAGLLQHGDLIADQFPSISQVPVLFERKRLFRLKGGIIIRQSVCSLIKYICRIAHRTPSLSLSSDELEVYTIILKDGVRNFTIDVQVSAVEAMHDLFNVMCATHAAKATALLQQILRGIRSKTDHVAARRGYALALGAITEPMCAGNYEEVIGVLCEEVLTNLDYPDIRDAQTRQHSLISLASLMDLCVKLPLSCSLVEHLVSCLEHACFDSEIDSRGDVGSWVREVAIEIIAYILHLKQSSVHLDAQYALLERVTPDHLVRLVNSLVGVCLEPLDHTRARATFLFSHIFGGAFRFNVEWIWNRVFYGARYEFEVARRGTFPVSCMDTLSAVEHVTRCLAHQDPPPQVNGSSGPFSISERGGAGSRRRPLGVRPSSDVDSDMDTDTDSDSSLSIDSDESPRQFPTQEAPADPQCVPQATTAAAASCCHERFFEECVILASHEAPVLSAIAHNINWHVVHAFDLQELLLTLTSESMDSWDTTPRAQGNVSLRLPGYSLSPLCVEHFMWLLHLPSFSFVVVRALFQVLGGMAVQQTWKQRSLEQVVTDFLRSQHNAPVRAPTGEWTQMHELLLRYVMEVYRTAIKAKNAKLCTRVVGAARLFVSHHLVDVPHELVELLAAEARAASNYPYLKGVFKCLQAAYEATPERRTARVALRSMLGFLCHQYPTLRSFAHASMEAILSNCDWGPSSDTLGAALAMLQDCVADKGGACPVVMQRLLALLKL</sequence>
<comment type="caution">
    <text evidence="3">The sequence shown here is derived from an EMBL/GenBank/DDBJ whole genome shotgun (WGS) entry which is preliminary data.</text>
</comment>
<evidence type="ECO:0000313" key="4">
    <source>
        <dbReference type="Proteomes" id="UP001497744"/>
    </source>
</evidence>
<dbReference type="GO" id="GO:0000226">
    <property type="term" value="P:microtubule cytoskeleton organization"/>
    <property type="evidence" value="ECO:0007669"/>
    <property type="project" value="TreeGrafter"/>
</dbReference>
<dbReference type="PANTHER" id="PTHR12658">
    <property type="entry name" value="BETA-TUBULIN COFACTOR D"/>
    <property type="match status" value="1"/>
</dbReference>
<dbReference type="InterPro" id="IPR011989">
    <property type="entry name" value="ARM-like"/>
</dbReference>
<dbReference type="RefSeq" id="XP_067713255.1">
    <property type="nucleotide sequence ID" value="XM_067857154.1"/>
</dbReference>
<feature type="region of interest" description="Disordered" evidence="1">
    <location>
        <begin position="1147"/>
        <end position="1219"/>
    </location>
</feature>
<feature type="region of interest" description="Disordered" evidence="1">
    <location>
        <begin position="39"/>
        <end position="60"/>
    </location>
</feature>
<keyword evidence="4" id="KW-1185">Reference proteome</keyword>
<evidence type="ECO:0000256" key="1">
    <source>
        <dbReference type="SAM" id="MobiDB-lite"/>
    </source>
</evidence>
<dbReference type="GO" id="GO:0007021">
    <property type="term" value="P:tubulin complex assembly"/>
    <property type="evidence" value="ECO:0007669"/>
    <property type="project" value="InterPro"/>
</dbReference>
<feature type="compositionally biased region" description="Low complexity" evidence="1">
    <location>
        <begin position="39"/>
        <end position="53"/>
    </location>
</feature>
<feature type="region of interest" description="Disordered" evidence="1">
    <location>
        <begin position="323"/>
        <end position="372"/>
    </location>
</feature>
<dbReference type="Pfam" id="PF23579">
    <property type="entry name" value="ARM_TBCD"/>
    <property type="match status" value="1"/>
</dbReference>
<dbReference type="Pfam" id="PF25767">
    <property type="entry name" value="ARM_TBCD_2nd"/>
    <property type="match status" value="1"/>
</dbReference>
<feature type="domain" description="Tubulin-folding cofactor D ARM repeats" evidence="2">
    <location>
        <begin position="459"/>
        <end position="693"/>
    </location>
</feature>
<organism evidence="3 4">
    <name type="scientific">Babesia caballi</name>
    <dbReference type="NCBI Taxonomy" id="5871"/>
    <lineage>
        <taxon>Eukaryota</taxon>
        <taxon>Sar</taxon>
        <taxon>Alveolata</taxon>
        <taxon>Apicomplexa</taxon>
        <taxon>Aconoidasida</taxon>
        <taxon>Piroplasmida</taxon>
        <taxon>Babesiidae</taxon>
        <taxon>Babesia</taxon>
    </lineage>
</organism>
<protein>
    <submittedName>
        <fullName evidence="3">Beta-tubulin cofactor D</fullName>
    </submittedName>
</protein>
<feature type="compositionally biased region" description="Acidic residues" evidence="1">
    <location>
        <begin position="1183"/>
        <end position="1193"/>
    </location>
</feature>
<dbReference type="InterPro" id="IPR016024">
    <property type="entry name" value="ARM-type_fold"/>
</dbReference>
<reference evidence="3 4" key="1">
    <citation type="submission" date="2021-06" db="EMBL/GenBank/DDBJ databases">
        <title>Genome sequence of Babesia caballi.</title>
        <authorList>
            <person name="Yamagishi J."/>
            <person name="Kidaka T."/>
            <person name="Ochi A."/>
        </authorList>
    </citation>
    <scope>NUCLEOTIDE SEQUENCE [LARGE SCALE GENOMIC DNA]</scope>
    <source>
        <strain evidence="3">USDA-D6B2</strain>
    </source>
</reference>
<name>A0AAV4LR04_BABCB</name>
<feature type="compositionally biased region" description="Low complexity" evidence="1">
    <location>
        <begin position="341"/>
        <end position="355"/>
    </location>
</feature>
<dbReference type="GO" id="GO:0048487">
    <property type="term" value="F:beta-tubulin binding"/>
    <property type="evidence" value="ECO:0007669"/>
    <property type="project" value="InterPro"/>
</dbReference>
<dbReference type="GO" id="GO:0005096">
    <property type="term" value="F:GTPase activator activity"/>
    <property type="evidence" value="ECO:0007669"/>
    <property type="project" value="InterPro"/>
</dbReference>
<evidence type="ECO:0000259" key="2">
    <source>
        <dbReference type="Pfam" id="PF25767"/>
    </source>
</evidence>
<dbReference type="Gene3D" id="1.25.10.10">
    <property type="entry name" value="Leucine-rich Repeat Variant"/>
    <property type="match status" value="1"/>
</dbReference>
<dbReference type="InterPro" id="IPR033162">
    <property type="entry name" value="TBCD"/>
</dbReference>
<gene>
    <name evidence="3" type="ORF">BcabD6B2_06190</name>
</gene>
<accession>A0AAV4LR04</accession>
<dbReference type="GeneID" id="94192667"/>
<feature type="region of interest" description="Disordered" evidence="1">
    <location>
        <begin position="385"/>
        <end position="412"/>
    </location>
</feature>